<evidence type="ECO:0000256" key="2">
    <source>
        <dbReference type="ARBA" id="ARBA00022692"/>
    </source>
</evidence>
<dbReference type="PANTHER" id="PTHR23501:SF87">
    <property type="entry name" value="SIDEROPHORE IRON TRANSPORTER 2"/>
    <property type="match status" value="1"/>
</dbReference>
<feature type="region of interest" description="Disordered" evidence="5">
    <location>
        <begin position="601"/>
        <end position="634"/>
    </location>
</feature>
<feature type="transmembrane region" description="Helical" evidence="6">
    <location>
        <begin position="163"/>
        <end position="185"/>
    </location>
</feature>
<dbReference type="InterPro" id="IPR036259">
    <property type="entry name" value="MFS_trans_sf"/>
</dbReference>
<feature type="transmembrane region" description="Helical" evidence="6">
    <location>
        <begin position="292"/>
        <end position="313"/>
    </location>
</feature>
<keyword evidence="4 6" id="KW-0472">Membrane</keyword>
<protein>
    <recommendedName>
        <fullName evidence="9">Major facilitator superfamily (MFS) profile domain-containing protein</fullName>
    </recommendedName>
</protein>
<evidence type="ECO:0000256" key="4">
    <source>
        <dbReference type="ARBA" id="ARBA00023136"/>
    </source>
</evidence>
<evidence type="ECO:0000313" key="7">
    <source>
        <dbReference type="EMBL" id="KAF9756996.1"/>
    </source>
</evidence>
<feature type="transmembrane region" description="Helical" evidence="6">
    <location>
        <begin position="140"/>
        <end position="157"/>
    </location>
</feature>
<name>A0A8H7NJ83_BIOOC</name>
<evidence type="ECO:0000256" key="3">
    <source>
        <dbReference type="ARBA" id="ARBA00022989"/>
    </source>
</evidence>
<dbReference type="SUPFAM" id="SSF103473">
    <property type="entry name" value="MFS general substrate transporter"/>
    <property type="match status" value="1"/>
</dbReference>
<evidence type="ECO:0000256" key="5">
    <source>
        <dbReference type="SAM" id="MobiDB-lite"/>
    </source>
</evidence>
<feature type="transmembrane region" description="Helical" evidence="6">
    <location>
        <begin position="573"/>
        <end position="592"/>
    </location>
</feature>
<dbReference type="Gene3D" id="1.20.1250.20">
    <property type="entry name" value="MFS general substrate transporter like domains"/>
    <property type="match status" value="2"/>
</dbReference>
<feature type="compositionally biased region" description="Basic and acidic residues" evidence="5">
    <location>
        <begin position="607"/>
        <end position="634"/>
    </location>
</feature>
<feature type="transmembrane region" description="Helical" evidence="6">
    <location>
        <begin position="364"/>
        <end position="385"/>
    </location>
</feature>
<comment type="caution">
    <text evidence="7">The sequence shown here is derived from an EMBL/GenBank/DDBJ whole genome shotgun (WGS) entry which is preliminary data.</text>
</comment>
<organism evidence="7 8">
    <name type="scientific">Bionectria ochroleuca</name>
    <name type="common">Gliocladium roseum</name>
    <dbReference type="NCBI Taxonomy" id="29856"/>
    <lineage>
        <taxon>Eukaryota</taxon>
        <taxon>Fungi</taxon>
        <taxon>Dikarya</taxon>
        <taxon>Ascomycota</taxon>
        <taxon>Pezizomycotina</taxon>
        <taxon>Sordariomycetes</taxon>
        <taxon>Hypocreomycetidae</taxon>
        <taxon>Hypocreales</taxon>
        <taxon>Bionectriaceae</taxon>
        <taxon>Clonostachys</taxon>
    </lineage>
</organism>
<dbReference type="Proteomes" id="UP000616885">
    <property type="component" value="Unassembled WGS sequence"/>
</dbReference>
<sequence length="634" mass="69853">MGHTCRYLRQQLHAPFTSPLRQSFVNDITARQTSNMTSISAESEPDRPKQENVKSVGVVQSDMLKRAGKKWVITAFVGIYIFTFIDTFNKYSTSTYSAYATSSFKGHSLLSASRVVETIAGLLAYPIIARLSDMFGRFELFTFSIFLSILSLVLLAACTNIETYFVGGLFDSIGSVGFGITQQIFIADLTGLRNRGIWLSLPETLSAIPTLYLGTIVAQAFLDHSTWRWGYGMWAIVTPVLAIPLLGTLLVRKLKDRKVSDVKEATAPKVLRNVRGDDALWRKLYIVIWHELDLLGCLLLIAGLSLILVPVSLTGSQNSAAWGKGNFIAMVVVGAVLFVSFFVWDARFAKVPFIPFRLVKHKTIIAACVMSCFDFMHYSLFAVFFPSYLQVAGHYSAGHSTRIDNSLRVAFQISSMVGAIGMRYTKRAKLWVLVGVPMCLLGQGLQIYLVNIDGTRSANEASFVTAKALVGVGRGFYQTAAQVAVQAVVERDEVAIATAVFFASMNLGGAIGTSISGAIWRSNLLPKLTSYLPEKSKAQATKIFGSIVVAQKFAAGTDERAAIDQAYRETQKLLAIASTCVLIPMLIAMWFIKNVDLAANEQEEEEHERQQRGREDSEERSHTTEKVVDGPDKV</sequence>
<dbReference type="AlphaFoldDB" id="A0A8H7NJ83"/>
<gene>
    <name evidence="7" type="ORF">IM811_007940</name>
</gene>
<evidence type="ECO:0000313" key="8">
    <source>
        <dbReference type="Proteomes" id="UP000616885"/>
    </source>
</evidence>
<feature type="transmembrane region" description="Helical" evidence="6">
    <location>
        <begin position="233"/>
        <end position="251"/>
    </location>
</feature>
<evidence type="ECO:0008006" key="9">
    <source>
        <dbReference type="Google" id="ProtNLM"/>
    </source>
</evidence>
<dbReference type="Pfam" id="PF07690">
    <property type="entry name" value="MFS_1"/>
    <property type="match status" value="1"/>
</dbReference>
<evidence type="ECO:0000256" key="1">
    <source>
        <dbReference type="ARBA" id="ARBA00004141"/>
    </source>
</evidence>
<feature type="transmembrane region" description="Helical" evidence="6">
    <location>
        <begin position="71"/>
        <end position="88"/>
    </location>
</feature>
<dbReference type="GO" id="GO:0015343">
    <property type="term" value="F:siderophore-iron transmembrane transporter activity"/>
    <property type="evidence" value="ECO:0007669"/>
    <property type="project" value="TreeGrafter"/>
</dbReference>
<feature type="transmembrane region" description="Helical" evidence="6">
    <location>
        <begin position="430"/>
        <end position="449"/>
    </location>
</feature>
<keyword evidence="3 6" id="KW-1133">Transmembrane helix</keyword>
<dbReference type="EMBL" id="JADCTT010000002">
    <property type="protein sequence ID" value="KAF9756996.1"/>
    <property type="molecule type" value="Genomic_DNA"/>
</dbReference>
<dbReference type="GO" id="GO:0005886">
    <property type="term" value="C:plasma membrane"/>
    <property type="evidence" value="ECO:0007669"/>
    <property type="project" value="TreeGrafter"/>
</dbReference>
<accession>A0A8H7NJ83</accession>
<reference evidence="7" key="1">
    <citation type="submission" date="2020-10" db="EMBL/GenBank/DDBJ databases">
        <title>High-Quality Genome Resource of Clonostachys rosea strain S41 by Oxford Nanopore Long-Read Sequencing.</title>
        <authorList>
            <person name="Wang H."/>
        </authorList>
    </citation>
    <scope>NUCLEOTIDE SEQUENCE</scope>
    <source>
        <strain evidence="7">S41</strain>
    </source>
</reference>
<dbReference type="PANTHER" id="PTHR23501">
    <property type="entry name" value="MAJOR FACILITATOR SUPERFAMILY"/>
    <property type="match status" value="1"/>
</dbReference>
<feature type="transmembrane region" description="Helical" evidence="6">
    <location>
        <begin position="325"/>
        <end position="344"/>
    </location>
</feature>
<proteinExistence type="predicted"/>
<comment type="subcellular location">
    <subcellularLocation>
        <location evidence="1">Membrane</location>
        <topology evidence="1">Multi-pass membrane protein</topology>
    </subcellularLocation>
</comment>
<keyword evidence="2 6" id="KW-0812">Transmembrane</keyword>
<dbReference type="InterPro" id="IPR011701">
    <property type="entry name" value="MFS"/>
</dbReference>
<evidence type="ECO:0000256" key="6">
    <source>
        <dbReference type="SAM" id="Phobius"/>
    </source>
</evidence>